<protein>
    <recommendedName>
        <fullName evidence="4">MULE transposase domain-containing protein</fullName>
    </recommendedName>
</protein>
<dbReference type="AlphaFoldDB" id="A0A0C2DCA8"/>
<sequence>MYLSYLHNCDQENYYSDDYLPLQDCLSQPLHGPISVYCYDSYSHYITQNSEDLYNRATENQENNYHAPTNSCISDQNPNSELYAEVGRVEQIHITEQSLRLSYGNLQLEPLYASNASSLAQESAVSHVEVIVAAQRERVFHALKKILNCAILLPTSAQTIDTAFTDVLDAKEQGFQLTSKLVKGNFCQIHRSYLINVHRRQSARTLLYGRLTRIYNIYGLTNAAWVKLQNSFGMTHWTGQTKMSRKEACRKDLYVLVADGTFGMHPVEAGKKAQLYCIHGVCSGGVEVPLLHSVTDRKTIAVYKKIFGHIKKHLTLPRSRTLRVILDFEKASIRAARMVFLNFEIDPPVPEGHVAHAKCVEFLDYLKTTWMEECMKIFGVNGLSVNFVPGTQNPYKGPAPIVGDTAAPFTQKQSRSCAPGEQRTLRRKDQARKDKINEAMQKMQQERERGLSTAEVMLYCRRMSTYLSEKGV</sequence>
<name>A0A0C2DCA8_9BILA</name>
<evidence type="ECO:0000313" key="2">
    <source>
        <dbReference type="EMBL" id="KIH67478.1"/>
    </source>
</evidence>
<evidence type="ECO:0008006" key="4">
    <source>
        <dbReference type="Google" id="ProtNLM"/>
    </source>
</evidence>
<accession>A0A0C2DCA8</accession>
<gene>
    <name evidence="2" type="ORF">ANCDUO_02189</name>
</gene>
<evidence type="ECO:0000256" key="1">
    <source>
        <dbReference type="SAM" id="MobiDB-lite"/>
    </source>
</evidence>
<evidence type="ECO:0000313" key="3">
    <source>
        <dbReference type="Proteomes" id="UP000054047"/>
    </source>
</evidence>
<feature type="region of interest" description="Disordered" evidence="1">
    <location>
        <begin position="412"/>
        <end position="431"/>
    </location>
</feature>
<proteinExistence type="predicted"/>
<organism evidence="2 3">
    <name type="scientific">Ancylostoma duodenale</name>
    <dbReference type="NCBI Taxonomy" id="51022"/>
    <lineage>
        <taxon>Eukaryota</taxon>
        <taxon>Metazoa</taxon>
        <taxon>Ecdysozoa</taxon>
        <taxon>Nematoda</taxon>
        <taxon>Chromadorea</taxon>
        <taxon>Rhabditida</taxon>
        <taxon>Rhabditina</taxon>
        <taxon>Rhabditomorpha</taxon>
        <taxon>Strongyloidea</taxon>
        <taxon>Ancylostomatidae</taxon>
        <taxon>Ancylostomatinae</taxon>
        <taxon>Ancylostoma</taxon>
    </lineage>
</organism>
<dbReference type="OrthoDB" id="10500518at2759"/>
<dbReference type="Proteomes" id="UP000054047">
    <property type="component" value="Unassembled WGS sequence"/>
</dbReference>
<keyword evidence="3" id="KW-1185">Reference proteome</keyword>
<dbReference type="EMBL" id="KN726681">
    <property type="protein sequence ID" value="KIH67478.1"/>
    <property type="molecule type" value="Genomic_DNA"/>
</dbReference>
<reference evidence="2 3" key="1">
    <citation type="submission" date="2013-12" db="EMBL/GenBank/DDBJ databases">
        <title>Draft genome of the parsitic nematode Ancylostoma duodenale.</title>
        <authorList>
            <person name="Mitreva M."/>
        </authorList>
    </citation>
    <scope>NUCLEOTIDE SEQUENCE [LARGE SCALE GENOMIC DNA]</scope>
    <source>
        <strain evidence="2 3">Zhejiang</strain>
    </source>
</reference>